<feature type="non-terminal residue" evidence="13">
    <location>
        <position position="1"/>
    </location>
</feature>
<gene>
    <name evidence="13" type="primary">Zg57-L3</name>
    <name evidence="13" type="ORF">Hamer_G011930</name>
</gene>
<keyword evidence="4" id="KW-0677">Repeat</keyword>
<dbReference type="FunFam" id="3.30.160.60:FF:000255">
    <property type="entry name" value="Zinc finger and AT-hook domain containing"/>
    <property type="match status" value="1"/>
</dbReference>
<evidence type="ECO:0000256" key="8">
    <source>
        <dbReference type="ARBA" id="ARBA00023125"/>
    </source>
</evidence>
<evidence type="ECO:0000256" key="1">
    <source>
        <dbReference type="ARBA" id="ARBA00004123"/>
    </source>
</evidence>
<dbReference type="FunFam" id="3.30.160.60:FF:000130">
    <property type="entry name" value="Spalt-like transcription factor 4"/>
    <property type="match status" value="1"/>
</dbReference>
<comment type="subcellular location">
    <subcellularLocation>
        <location evidence="1">Nucleus</location>
    </subcellularLocation>
</comment>
<feature type="domain" description="C2H2-type" evidence="12">
    <location>
        <begin position="180"/>
        <end position="207"/>
    </location>
</feature>
<feature type="domain" description="C2H2-type" evidence="12">
    <location>
        <begin position="62"/>
        <end position="89"/>
    </location>
</feature>
<dbReference type="GO" id="GO:0008270">
    <property type="term" value="F:zinc ion binding"/>
    <property type="evidence" value="ECO:0007669"/>
    <property type="project" value="UniProtKB-KW"/>
</dbReference>
<comment type="similarity">
    <text evidence="2">Belongs to the hunchback C2H2-type zinc-finger protein family.</text>
</comment>
<keyword evidence="3" id="KW-0479">Metal-binding</keyword>
<evidence type="ECO:0000256" key="4">
    <source>
        <dbReference type="ARBA" id="ARBA00022737"/>
    </source>
</evidence>
<evidence type="ECO:0000256" key="7">
    <source>
        <dbReference type="ARBA" id="ARBA00023015"/>
    </source>
</evidence>
<evidence type="ECO:0000259" key="12">
    <source>
        <dbReference type="PROSITE" id="PS50157"/>
    </source>
</evidence>
<keyword evidence="8" id="KW-0238">DNA-binding</keyword>
<keyword evidence="5 11" id="KW-0863">Zinc-finger</keyword>
<dbReference type="PROSITE" id="PS50157">
    <property type="entry name" value="ZINC_FINGER_C2H2_2"/>
    <property type="match status" value="5"/>
</dbReference>
<evidence type="ECO:0000313" key="13">
    <source>
        <dbReference type="EMBL" id="KAG7166002.1"/>
    </source>
</evidence>
<dbReference type="FunFam" id="3.30.160.60:FF:000614">
    <property type="entry name" value="Zinc finger protein 142"/>
    <property type="match status" value="1"/>
</dbReference>
<dbReference type="InterPro" id="IPR013087">
    <property type="entry name" value="Znf_C2H2_type"/>
</dbReference>
<dbReference type="SUPFAM" id="SSF57667">
    <property type="entry name" value="beta-beta-alpha zinc fingers"/>
    <property type="match status" value="4"/>
</dbReference>
<evidence type="ECO:0000256" key="9">
    <source>
        <dbReference type="ARBA" id="ARBA00023163"/>
    </source>
</evidence>
<dbReference type="Gene3D" id="3.30.160.60">
    <property type="entry name" value="Classic Zinc Finger"/>
    <property type="match status" value="6"/>
</dbReference>
<sequence length="232" mass="26531">SNAHPLRVEVVSSISRTEEVEGLTNAASTCIMNFQCSYCSYNTPRQTHLKEHMLTHTGEKPHICPHCPFRSARSNNLKKHIRTHTGEKPFACSHCPYRSTRVDNLKAHILRHASRINTPSQAGYSLQVELSGNMVVCSGRVRRTNDKKINIYKCPHCDHATHKLYSMTHHIRSHTGEKPFACPYCPFRSAQKTNLKTHIRIHTGEKPFPCDLCPFRAVQKIHLKNHIRNNHS</sequence>
<organism evidence="13 14">
    <name type="scientific">Homarus americanus</name>
    <name type="common">American lobster</name>
    <dbReference type="NCBI Taxonomy" id="6706"/>
    <lineage>
        <taxon>Eukaryota</taxon>
        <taxon>Metazoa</taxon>
        <taxon>Ecdysozoa</taxon>
        <taxon>Arthropoda</taxon>
        <taxon>Crustacea</taxon>
        <taxon>Multicrustacea</taxon>
        <taxon>Malacostraca</taxon>
        <taxon>Eumalacostraca</taxon>
        <taxon>Eucarida</taxon>
        <taxon>Decapoda</taxon>
        <taxon>Pleocyemata</taxon>
        <taxon>Astacidea</taxon>
        <taxon>Nephropoidea</taxon>
        <taxon>Nephropidae</taxon>
        <taxon>Homarus</taxon>
    </lineage>
</organism>
<dbReference type="InterPro" id="IPR036236">
    <property type="entry name" value="Znf_C2H2_sf"/>
</dbReference>
<dbReference type="GO" id="GO:0005634">
    <property type="term" value="C:nucleus"/>
    <property type="evidence" value="ECO:0007669"/>
    <property type="project" value="UniProtKB-SubCell"/>
</dbReference>
<dbReference type="GO" id="GO:0003677">
    <property type="term" value="F:DNA binding"/>
    <property type="evidence" value="ECO:0007669"/>
    <property type="project" value="UniProtKB-KW"/>
</dbReference>
<evidence type="ECO:0000256" key="6">
    <source>
        <dbReference type="ARBA" id="ARBA00022833"/>
    </source>
</evidence>
<comment type="caution">
    <text evidence="13">The sequence shown here is derived from an EMBL/GenBank/DDBJ whole genome shotgun (WGS) entry which is preliminary data.</text>
</comment>
<name>A0A8J5JY58_HOMAM</name>
<dbReference type="Pfam" id="PF00096">
    <property type="entry name" value="zf-C2H2"/>
    <property type="match status" value="4"/>
</dbReference>
<protein>
    <submittedName>
        <fullName evidence="13">Gastrula zinc finger protein XlCGF57.1-like 3</fullName>
    </submittedName>
</protein>
<evidence type="ECO:0000256" key="2">
    <source>
        <dbReference type="ARBA" id="ARBA00007746"/>
    </source>
</evidence>
<keyword evidence="10" id="KW-0539">Nucleus</keyword>
<dbReference type="PANTHER" id="PTHR23235">
    <property type="entry name" value="KRUEPPEL-LIKE TRANSCRIPTION FACTOR"/>
    <property type="match status" value="1"/>
</dbReference>
<keyword evidence="7" id="KW-0805">Transcription regulation</keyword>
<evidence type="ECO:0000256" key="5">
    <source>
        <dbReference type="ARBA" id="ARBA00022771"/>
    </source>
</evidence>
<feature type="domain" description="C2H2-type" evidence="12">
    <location>
        <begin position="34"/>
        <end position="61"/>
    </location>
</feature>
<reference evidence="13" key="1">
    <citation type="journal article" date="2021" name="Sci. Adv.">
        <title>The American lobster genome reveals insights on longevity, neural, and immune adaptations.</title>
        <authorList>
            <person name="Polinski J.M."/>
            <person name="Zimin A.V."/>
            <person name="Clark K.F."/>
            <person name="Kohn A.B."/>
            <person name="Sadowski N."/>
            <person name="Timp W."/>
            <person name="Ptitsyn A."/>
            <person name="Khanna P."/>
            <person name="Romanova D.Y."/>
            <person name="Williams P."/>
            <person name="Greenwood S.J."/>
            <person name="Moroz L.L."/>
            <person name="Walt D.R."/>
            <person name="Bodnar A.G."/>
        </authorList>
    </citation>
    <scope>NUCLEOTIDE SEQUENCE</scope>
    <source>
        <strain evidence="13">GMGI-L3</strain>
    </source>
</reference>
<keyword evidence="6" id="KW-0862">Zinc</keyword>
<proteinExistence type="inferred from homology"/>
<dbReference type="AlphaFoldDB" id="A0A8J5JY58"/>
<accession>A0A8J5JY58</accession>
<evidence type="ECO:0000256" key="3">
    <source>
        <dbReference type="ARBA" id="ARBA00022723"/>
    </source>
</evidence>
<evidence type="ECO:0000313" key="14">
    <source>
        <dbReference type="Proteomes" id="UP000747542"/>
    </source>
</evidence>
<evidence type="ECO:0000256" key="10">
    <source>
        <dbReference type="ARBA" id="ARBA00023242"/>
    </source>
</evidence>
<feature type="domain" description="C2H2-type" evidence="12">
    <location>
        <begin position="208"/>
        <end position="232"/>
    </location>
</feature>
<dbReference type="EMBL" id="JAHLQT010023139">
    <property type="protein sequence ID" value="KAG7166002.1"/>
    <property type="molecule type" value="Genomic_DNA"/>
</dbReference>
<evidence type="ECO:0000256" key="11">
    <source>
        <dbReference type="PROSITE-ProRule" id="PRU00042"/>
    </source>
</evidence>
<keyword evidence="14" id="KW-1185">Reference proteome</keyword>
<feature type="domain" description="C2H2-type" evidence="12">
    <location>
        <begin position="152"/>
        <end position="179"/>
    </location>
</feature>
<dbReference type="Proteomes" id="UP000747542">
    <property type="component" value="Unassembled WGS sequence"/>
</dbReference>
<keyword evidence="9" id="KW-0804">Transcription</keyword>
<dbReference type="SMART" id="SM00355">
    <property type="entry name" value="ZnF_C2H2"/>
    <property type="match status" value="6"/>
</dbReference>
<dbReference type="FunFam" id="3.30.160.60:FF:000417">
    <property type="entry name" value="Zinc finger protein"/>
    <property type="match status" value="1"/>
</dbReference>